<evidence type="ECO:0000313" key="2">
    <source>
        <dbReference type="EMBL" id="GBP13200.1"/>
    </source>
</evidence>
<evidence type="ECO:0000313" key="3">
    <source>
        <dbReference type="Proteomes" id="UP000299102"/>
    </source>
</evidence>
<dbReference type="AlphaFoldDB" id="A0A4C1THZ2"/>
<comment type="caution">
    <text evidence="2">The sequence shown here is derived from an EMBL/GenBank/DDBJ whole genome shotgun (WGS) entry which is preliminary data.</text>
</comment>
<organism evidence="2 3">
    <name type="scientific">Eumeta variegata</name>
    <name type="common">Bagworm moth</name>
    <name type="synonym">Eumeta japonica</name>
    <dbReference type="NCBI Taxonomy" id="151549"/>
    <lineage>
        <taxon>Eukaryota</taxon>
        <taxon>Metazoa</taxon>
        <taxon>Ecdysozoa</taxon>
        <taxon>Arthropoda</taxon>
        <taxon>Hexapoda</taxon>
        <taxon>Insecta</taxon>
        <taxon>Pterygota</taxon>
        <taxon>Neoptera</taxon>
        <taxon>Endopterygota</taxon>
        <taxon>Lepidoptera</taxon>
        <taxon>Glossata</taxon>
        <taxon>Ditrysia</taxon>
        <taxon>Tineoidea</taxon>
        <taxon>Psychidae</taxon>
        <taxon>Oiketicinae</taxon>
        <taxon>Eumeta</taxon>
    </lineage>
</organism>
<protein>
    <submittedName>
        <fullName evidence="2">Uncharacterized protein</fullName>
    </submittedName>
</protein>
<sequence length="113" mass="12740">MGYSVRVYVGVQMVRDRKWRGFGSEGIRYDPEHVSLAVTDLVIAFVTTIFNSLQLAESELIAGRRPKSETGPGSESSITGIGVENETRIEIDIDQYKRRKTHSASIFVQLRQH</sequence>
<dbReference type="EMBL" id="BGZK01000055">
    <property type="protein sequence ID" value="GBP13200.1"/>
    <property type="molecule type" value="Genomic_DNA"/>
</dbReference>
<evidence type="ECO:0000256" key="1">
    <source>
        <dbReference type="SAM" id="MobiDB-lite"/>
    </source>
</evidence>
<dbReference type="Proteomes" id="UP000299102">
    <property type="component" value="Unassembled WGS sequence"/>
</dbReference>
<gene>
    <name evidence="2" type="ORF">EVAR_93153_1</name>
</gene>
<name>A0A4C1THZ2_EUMVA</name>
<keyword evidence="3" id="KW-1185">Reference proteome</keyword>
<proteinExistence type="predicted"/>
<feature type="region of interest" description="Disordered" evidence="1">
    <location>
        <begin position="62"/>
        <end position="81"/>
    </location>
</feature>
<accession>A0A4C1THZ2</accession>
<reference evidence="2 3" key="1">
    <citation type="journal article" date="2019" name="Commun. Biol.">
        <title>The bagworm genome reveals a unique fibroin gene that provides high tensile strength.</title>
        <authorList>
            <person name="Kono N."/>
            <person name="Nakamura H."/>
            <person name="Ohtoshi R."/>
            <person name="Tomita M."/>
            <person name="Numata K."/>
            <person name="Arakawa K."/>
        </authorList>
    </citation>
    <scope>NUCLEOTIDE SEQUENCE [LARGE SCALE GENOMIC DNA]</scope>
</reference>